<dbReference type="EMBL" id="LR797493">
    <property type="protein sequence ID" value="CAB4220764.1"/>
    <property type="molecule type" value="Genomic_DNA"/>
</dbReference>
<evidence type="ECO:0000313" key="1">
    <source>
        <dbReference type="EMBL" id="CAB4220764.1"/>
    </source>
</evidence>
<organism evidence="1">
    <name type="scientific">uncultured Caudovirales phage</name>
    <dbReference type="NCBI Taxonomy" id="2100421"/>
    <lineage>
        <taxon>Viruses</taxon>
        <taxon>Duplodnaviria</taxon>
        <taxon>Heunggongvirae</taxon>
        <taxon>Uroviricota</taxon>
        <taxon>Caudoviricetes</taxon>
        <taxon>Peduoviridae</taxon>
        <taxon>Maltschvirus</taxon>
        <taxon>Maltschvirus maltsch</taxon>
    </lineage>
</organism>
<name>A0A6J5T1U1_9CAUD</name>
<sequence>MIPAIIAAGAVGGYLQGESARKAANTSAAAQLESARIAAEAAKFRPVGITTRYGSSNFQTDAQGNIVGAGYDVSPELRAYQDQLRGLTEQQLQQGLMGPQQYAPLTGAATGLFNLGSQYLAETPEQAAEKYMLSQQNLLAPSRERQYAQLQNNLFNTGRGGLSVGGTGLRPGGGLGLSASNPEMEAYYNALAQQDAQLAAQAQEAGQRQTAFGAGLFGSGSQLLGQYQAGQIGALSPFQTSLGLGGTIEQMGQTPLDISAQLGGRTATAGANVAQSLLTGGLNAARTAQAGNAFNPLANVLQGIGTSPYAYDYLRGMGTTQSQFTPQQFQQQQAANYGSGNAGFD</sequence>
<accession>A0A6J5T1U1</accession>
<protein>
    <submittedName>
        <fullName evidence="1">Uncharacterized protein</fullName>
    </submittedName>
</protein>
<proteinExistence type="predicted"/>
<gene>
    <name evidence="1" type="ORF">UFOVP1626_29</name>
</gene>
<reference evidence="1" key="1">
    <citation type="submission" date="2020-05" db="EMBL/GenBank/DDBJ databases">
        <authorList>
            <person name="Chiriac C."/>
            <person name="Salcher M."/>
            <person name="Ghai R."/>
            <person name="Kavagutti S V."/>
        </authorList>
    </citation>
    <scope>NUCLEOTIDE SEQUENCE</scope>
</reference>